<evidence type="ECO:0000259" key="2">
    <source>
        <dbReference type="Pfam" id="PF09832"/>
    </source>
</evidence>
<dbReference type="AlphaFoldDB" id="A0A318JD85"/>
<comment type="caution">
    <text evidence="3">The sequence shown here is derived from an EMBL/GenBank/DDBJ whole genome shotgun (WGS) entry which is preliminary data.</text>
</comment>
<proteinExistence type="predicted"/>
<name>A0A318JD85_9BURK</name>
<evidence type="ECO:0000256" key="1">
    <source>
        <dbReference type="SAM" id="SignalP"/>
    </source>
</evidence>
<dbReference type="RefSeq" id="WP_110254401.1">
    <property type="nucleotide sequence ID" value="NZ_QJKB01000002.1"/>
</dbReference>
<dbReference type="OrthoDB" id="490569at2"/>
<organism evidence="3 4">
    <name type="scientific">Undibacterium pigrum</name>
    <dbReference type="NCBI Taxonomy" id="401470"/>
    <lineage>
        <taxon>Bacteria</taxon>
        <taxon>Pseudomonadati</taxon>
        <taxon>Pseudomonadota</taxon>
        <taxon>Betaproteobacteria</taxon>
        <taxon>Burkholderiales</taxon>
        <taxon>Oxalobacteraceae</taxon>
        <taxon>Undibacterium</taxon>
    </lineage>
</organism>
<dbReference type="InterPro" id="IPR018637">
    <property type="entry name" value="DUF2059"/>
</dbReference>
<dbReference type="PROSITE" id="PS51257">
    <property type="entry name" value="PROKAR_LIPOPROTEIN"/>
    <property type="match status" value="1"/>
</dbReference>
<gene>
    <name evidence="3" type="ORF">DFR42_102122</name>
</gene>
<dbReference type="Proteomes" id="UP000247792">
    <property type="component" value="Unassembled WGS sequence"/>
</dbReference>
<sequence>MKLWSTLLFATLLACGSAHAEKPTAASVKELLVLTNSQQMLKSTEVQMERVMKDMMKTAMKDQPVNAEQQKIMDKFRDKVMDIHRSEVTWEKLEPILVEVYSNSLSQEDVDGISAFYRSPAGRSFVSKMPVVMQESMNAMQKVMTPMMEKMFEAAKKMGEELRELAQKK</sequence>
<feature type="domain" description="DUF2059" evidence="2">
    <location>
        <begin position="91"/>
        <end position="149"/>
    </location>
</feature>
<evidence type="ECO:0000313" key="4">
    <source>
        <dbReference type="Proteomes" id="UP000247792"/>
    </source>
</evidence>
<dbReference type="Pfam" id="PF09832">
    <property type="entry name" value="DUF2059"/>
    <property type="match status" value="1"/>
</dbReference>
<feature type="signal peptide" evidence="1">
    <location>
        <begin position="1"/>
        <end position="20"/>
    </location>
</feature>
<dbReference type="EMBL" id="QJKB01000002">
    <property type="protein sequence ID" value="PXX44910.1"/>
    <property type="molecule type" value="Genomic_DNA"/>
</dbReference>
<evidence type="ECO:0000313" key="3">
    <source>
        <dbReference type="EMBL" id="PXX44910.1"/>
    </source>
</evidence>
<keyword evidence="1" id="KW-0732">Signal</keyword>
<accession>A0A318JD85</accession>
<keyword evidence="4" id="KW-1185">Reference proteome</keyword>
<protein>
    <recommendedName>
        <fullName evidence="2">DUF2059 domain-containing protein</fullName>
    </recommendedName>
</protein>
<feature type="chain" id="PRO_5016323741" description="DUF2059 domain-containing protein" evidence="1">
    <location>
        <begin position="21"/>
        <end position="169"/>
    </location>
</feature>
<reference evidence="3 4" key="1">
    <citation type="submission" date="2018-05" db="EMBL/GenBank/DDBJ databases">
        <title>Genomic Encyclopedia of Type Strains, Phase IV (KMG-IV): sequencing the most valuable type-strain genomes for metagenomic binning, comparative biology and taxonomic classification.</title>
        <authorList>
            <person name="Goeker M."/>
        </authorList>
    </citation>
    <scope>NUCLEOTIDE SEQUENCE [LARGE SCALE GENOMIC DNA]</scope>
    <source>
        <strain evidence="3 4">DSM 19792</strain>
    </source>
</reference>